<keyword evidence="2" id="KW-0472">Membrane</keyword>
<dbReference type="PANTHER" id="PTHR30373">
    <property type="entry name" value="UPF0603 PROTEIN YGCG"/>
    <property type="match status" value="1"/>
</dbReference>
<evidence type="ECO:0000256" key="2">
    <source>
        <dbReference type="SAM" id="Phobius"/>
    </source>
</evidence>
<proteinExistence type="predicted"/>
<dbReference type="PANTHER" id="PTHR30373:SF2">
    <property type="entry name" value="UPF0603 PROTEIN YGCG"/>
    <property type="match status" value="1"/>
</dbReference>
<reference evidence="4 5" key="1">
    <citation type="journal article" date="2015" name="Genome Announc.">
        <title>Expanding the biotechnology potential of lactobacilli through comparative genomics of 213 strains and associated genera.</title>
        <authorList>
            <person name="Sun Z."/>
            <person name="Harris H.M."/>
            <person name="McCann A."/>
            <person name="Guo C."/>
            <person name="Argimon S."/>
            <person name="Zhang W."/>
            <person name="Yang X."/>
            <person name="Jeffery I.B."/>
            <person name="Cooney J.C."/>
            <person name="Kagawa T.F."/>
            <person name="Liu W."/>
            <person name="Song Y."/>
            <person name="Salvetti E."/>
            <person name="Wrobel A."/>
            <person name="Rasinkangas P."/>
            <person name="Parkhill J."/>
            <person name="Rea M.C."/>
            <person name="O'Sullivan O."/>
            <person name="Ritari J."/>
            <person name="Douillard F.P."/>
            <person name="Paul Ross R."/>
            <person name="Yang R."/>
            <person name="Briner A.E."/>
            <person name="Felis G.E."/>
            <person name="de Vos W.M."/>
            <person name="Barrangou R."/>
            <person name="Klaenhammer T.R."/>
            <person name="Caufield P.W."/>
            <person name="Cui Y."/>
            <person name="Zhang H."/>
            <person name="O'Toole P.W."/>
        </authorList>
    </citation>
    <scope>NUCLEOTIDE SEQUENCE [LARGE SCALE GENOMIC DNA]</scope>
    <source>
        <strain evidence="4 5">DSM 20534</strain>
    </source>
</reference>
<keyword evidence="2" id="KW-0812">Transmembrane</keyword>
<evidence type="ECO:0000313" key="5">
    <source>
        <dbReference type="Proteomes" id="UP000050909"/>
    </source>
</evidence>
<evidence type="ECO:0000259" key="3">
    <source>
        <dbReference type="Pfam" id="PF04536"/>
    </source>
</evidence>
<feature type="transmembrane region" description="Helical" evidence="2">
    <location>
        <begin position="205"/>
        <end position="224"/>
    </location>
</feature>
<evidence type="ECO:0000256" key="1">
    <source>
        <dbReference type="SAM" id="MobiDB-lite"/>
    </source>
</evidence>
<protein>
    <submittedName>
        <fullName evidence="4">Methanol dehydrogenase-like protein</fullName>
    </submittedName>
</protein>
<keyword evidence="5" id="KW-1185">Reference proteome</keyword>
<dbReference type="Gene3D" id="3.10.310.50">
    <property type="match status" value="1"/>
</dbReference>
<dbReference type="RefSeq" id="WP_056946705.1">
    <property type="nucleotide sequence ID" value="NZ_AZCV01000002.1"/>
</dbReference>
<gene>
    <name evidence="4" type="ORF">FC62_GL000814</name>
</gene>
<dbReference type="EMBL" id="AZCV01000002">
    <property type="protein sequence ID" value="KRK38044.1"/>
    <property type="molecule type" value="Genomic_DNA"/>
</dbReference>
<feature type="domain" description="TPM" evidence="3">
    <location>
        <begin position="46"/>
        <end position="172"/>
    </location>
</feature>
<dbReference type="Proteomes" id="UP000050909">
    <property type="component" value="Unassembled WGS sequence"/>
</dbReference>
<feature type="region of interest" description="Disordered" evidence="1">
    <location>
        <begin position="261"/>
        <end position="288"/>
    </location>
</feature>
<dbReference type="Pfam" id="PF04536">
    <property type="entry name" value="TPM_phosphatase"/>
    <property type="match status" value="1"/>
</dbReference>
<dbReference type="PATRIC" id="fig|1423722.3.peg.831"/>
<name>A0A0R1GUM4_9LACO</name>
<sequence length="288" mass="30267">MKQTGLIKSKILALLLFVGATLFVGGFFSHSVEAAKLPASPSTYYYDQVLLLNDETKQLVFNKNESYENTGKKPQVIMAVVKSTDGESIDEYASELFDKWNIGQKSSDNGLLILYAVNDGERNVRIEVGYGLEGAVTDSQAGAILRNNADLLKSSDKAKVNKGLQQTFNAVVTLIDKEYGYKLDKNSLSDEELERVQEADNSGESIGVVIGLLVFTGIVLFASYRGRGGKGGPKGPGGVDGSSIPWWLIFLGSGGSNDDNDHWGGGGFGGGGGFSGGGGSSGGGGASI</sequence>
<feature type="compositionally biased region" description="Gly residues" evidence="1">
    <location>
        <begin position="263"/>
        <end position="288"/>
    </location>
</feature>
<accession>A0A0R1GUM4</accession>
<dbReference type="InterPro" id="IPR007621">
    <property type="entry name" value="TPM_dom"/>
</dbReference>
<comment type="caution">
    <text evidence="4">The sequence shown here is derived from an EMBL/GenBank/DDBJ whole genome shotgun (WGS) entry which is preliminary data.</text>
</comment>
<organism evidence="4 5">
    <name type="scientific">Amylolactobacillus amylotrophicus DSM 20534</name>
    <dbReference type="NCBI Taxonomy" id="1423722"/>
    <lineage>
        <taxon>Bacteria</taxon>
        <taxon>Bacillati</taxon>
        <taxon>Bacillota</taxon>
        <taxon>Bacilli</taxon>
        <taxon>Lactobacillales</taxon>
        <taxon>Lactobacillaceae</taxon>
        <taxon>Amylolactobacillus</taxon>
    </lineage>
</organism>
<evidence type="ECO:0000313" key="4">
    <source>
        <dbReference type="EMBL" id="KRK38044.1"/>
    </source>
</evidence>
<dbReference type="AlphaFoldDB" id="A0A0R1GUM4"/>
<keyword evidence="2" id="KW-1133">Transmembrane helix</keyword>